<keyword evidence="5 12" id="KW-0337">GPI-anchor biosynthesis</keyword>
<keyword evidence="15" id="KW-1185">Reference proteome</keyword>
<dbReference type="InterPro" id="IPR039527">
    <property type="entry name" value="PIGG/GPI7"/>
</dbReference>
<keyword evidence="8 12" id="KW-0256">Endoplasmic reticulum</keyword>
<evidence type="ECO:0000313" key="14">
    <source>
        <dbReference type="EMBL" id="PRT52516.1"/>
    </source>
</evidence>
<evidence type="ECO:0000256" key="12">
    <source>
        <dbReference type="RuleBase" id="RU367106"/>
    </source>
</evidence>
<feature type="transmembrane region" description="Helical" evidence="12">
    <location>
        <begin position="504"/>
        <end position="524"/>
    </location>
</feature>
<evidence type="ECO:0000313" key="15">
    <source>
        <dbReference type="Proteomes" id="UP000238350"/>
    </source>
</evidence>
<evidence type="ECO:0000259" key="13">
    <source>
        <dbReference type="Pfam" id="PF19316"/>
    </source>
</evidence>
<dbReference type="Pfam" id="PF19316">
    <property type="entry name" value="PIGO_PIGG"/>
    <property type="match status" value="2"/>
</dbReference>
<evidence type="ECO:0000256" key="2">
    <source>
        <dbReference type="ARBA" id="ARBA00004687"/>
    </source>
</evidence>
<name>A0A2T0FBZ3_9ASCO</name>
<evidence type="ECO:0000256" key="10">
    <source>
        <dbReference type="ARBA" id="ARBA00023136"/>
    </source>
</evidence>
<dbReference type="OrthoDB" id="272139at2759"/>
<dbReference type="InterPro" id="IPR017850">
    <property type="entry name" value="Alkaline_phosphatase_core_sf"/>
</dbReference>
<keyword evidence="9 12" id="KW-1133">Transmembrane helix</keyword>
<keyword evidence="11" id="KW-0325">Glycoprotein</keyword>
<proteinExistence type="inferred from homology"/>
<evidence type="ECO:0000256" key="7">
    <source>
        <dbReference type="ARBA" id="ARBA00022692"/>
    </source>
</evidence>
<reference evidence="14 15" key="1">
    <citation type="submission" date="2017-04" db="EMBL/GenBank/DDBJ databases">
        <title>Genome sequencing of [Candida] sorbophila.</title>
        <authorList>
            <person name="Ahn J.O."/>
        </authorList>
    </citation>
    <scope>NUCLEOTIDE SEQUENCE [LARGE SCALE GENOMIC DNA]</scope>
    <source>
        <strain evidence="14 15">DS02</strain>
    </source>
</reference>
<accession>A0A2T0FBZ3</accession>
<keyword evidence="10 12" id="KW-0472">Membrane</keyword>
<dbReference type="InterPro" id="IPR045687">
    <property type="entry name" value="PIGG/GPI7_C"/>
</dbReference>
<dbReference type="EMBL" id="NDIQ01000001">
    <property type="protein sequence ID" value="PRT52516.1"/>
    <property type="molecule type" value="Genomic_DNA"/>
</dbReference>
<evidence type="ECO:0000256" key="4">
    <source>
        <dbReference type="ARBA" id="ARBA00020830"/>
    </source>
</evidence>
<feature type="transmembrane region" description="Helical" evidence="12">
    <location>
        <begin position="643"/>
        <end position="665"/>
    </location>
</feature>
<evidence type="ECO:0000256" key="5">
    <source>
        <dbReference type="ARBA" id="ARBA00022502"/>
    </source>
</evidence>
<evidence type="ECO:0000256" key="6">
    <source>
        <dbReference type="ARBA" id="ARBA00022679"/>
    </source>
</evidence>
<feature type="transmembrane region" description="Helical" evidence="12">
    <location>
        <begin position="604"/>
        <end position="623"/>
    </location>
</feature>
<dbReference type="SUPFAM" id="SSF53649">
    <property type="entry name" value="Alkaline phosphatase-like"/>
    <property type="match status" value="1"/>
</dbReference>
<feature type="domain" description="GPI ethanolamine phosphate transferase 2 C-terminal" evidence="13">
    <location>
        <begin position="364"/>
        <end position="506"/>
    </location>
</feature>
<dbReference type="GeneID" id="36513885"/>
<feature type="transmembrane region" description="Helical" evidence="12">
    <location>
        <begin position="544"/>
        <end position="562"/>
    </location>
</feature>
<dbReference type="PANTHER" id="PTHR23072:SF0">
    <property type="entry name" value="GPI ETHANOLAMINE PHOSPHATE TRANSFERASE 2"/>
    <property type="match status" value="1"/>
</dbReference>
<dbReference type="GO" id="GO:0005789">
    <property type="term" value="C:endoplasmic reticulum membrane"/>
    <property type="evidence" value="ECO:0007669"/>
    <property type="project" value="UniProtKB-SubCell"/>
</dbReference>
<dbReference type="AlphaFoldDB" id="A0A2T0FBZ3"/>
<gene>
    <name evidence="14" type="ORF">B9G98_00136</name>
</gene>
<comment type="function">
    <text evidence="12">Ethanolamine phosphate transferase involved in glycosylphosphatidylinositol-anchor biosynthesis. Transfers ethanolamine phosphate to the GPI second mannose.</text>
</comment>
<feature type="domain" description="GPI ethanolamine phosphate transferase 2 C-terminal" evidence="13">
    <location>
        <begin position="532"/>
        <end position="735"/>
    </location>
</feature>
<feature type="transmembrane region" description="Helical" evidence="12">
    <location>
        <begin position="370"/>
        <end position="388"/>
    </location>
</feature>
<dbReference type="FunFam" id="3.40.720.10:FF:000045">
    <property type="entry name" value="GPI ethanolamine phosphate transferase 2"/>
    <property type="match status" value="1"/>
</dbReference>
<keyword evidence="7 12" id="KW-0812">Transmembrane</keyword>
<comment type="caution">
    <text evidence="12">Lacks conserved residue(s) required for the propagation of feature annotation.</text>
</comment>
<comment type="subcellular location">
    <subcellularLocation>
        <location evidence="1 12">Endoplasmic reticulum membrane</location>
        <topology evidence="1 12">Multi-pass membrane protein</topology>
    </subcellularLocation>
</comment>
<dbReference type="UniPathway" id="UPA00196"/>
<evidence type="ECO:0000256" key="9">
    <source>
        <dbReference type="ARBA" id="ARBA00022989"/>
    </source>
</evidence>
<evidence type="ECO:0000256" key="1">
    <source>
        <dbReference type="ARBA" id="ARBA00004477"/>
    </source>
</evidence>
<sequence length="747" mass="83796">MLWLVTLLLQVSGLLLFLRGFFPSKTVEPGYNQKAIDVPPKFDRMVFMVVDALRSDFMFSNESSFETIHSLIREGCALPFTAYSNPPTVTLPRLKGITTGSTPNFLDAVLNIAESDTSSTLKNQDSWISQLKQQGKSMHMFGDDTWIKLFPGIFDVTDGTSSFYVSDFTEVDHNVTRHLDEELATNKWDVLILHYLGLDHIGHKGGPRSPFMEEKQKEMDSIIKMLYGSLDESTLLVVMGDHGMNDVGNHGGSSAGETSAALAMISRGFDLKQDAPLPYSSDFTFYDRVKQIDLVPTLSLLLGLPIPRNSLGVLIPAVKSLWTEIEQSVILKDLCSHFDGRGVEVECTEQGLLSAQGELMQASSEYVEKYMITGVLLLILSAIVSVWCTMRLHVKLRDKTAMLVFSLVYASSMFGSSTVEEEHQFWFWCTSALLVYGSVTTKTNKLEWVMSLVILRVFRGWRHPGQKWPEGPDFTRMFQDHSTSLWLLILVEYFHLFRRLRGGLLGSLAVIGSLVYKASTTYYGGEYIPSFLARFVFRESRLDGIVQIVYIMCGLLALIKTVNGTLSVELLELILVTQSRPSNIPLLLLSHALRRFLKRTDIRTNSVASTLICMSIGYSLFFASGGSNSLATVDLGNAYNGVGSYNVTLVGLLTFVSNWVGPIYWAVVNRDLCPDLRMRFAVRQLFYTIAMASICFACLLLKGHLFIWTVFSPKLLYATAWLLFQHGLVETVCPIIFDRFMHNDNVL</sequence>
<organism evidence="14 15">
    <name type="scientific">Wickerhamiella sorbophila</name>
    <dbReference type="NCBI Taxonomy" id="45607"/>
    <lineage>
        <taxon>Eukaryota</taxon>
        <taxon>Fungi</taxon>
        <taxon>Dikarya</taxon>
        <taxon>Ascomycota</taxon>
        <taxon>Saccharomycotina</taxon>
        <taxon>Dipodascomycetes</taxon>
        <taxon>Dipodascales</taxon>
        <taxon>Trichomonascaceae</taxon>
        <taxon>Wickerhamiella</taxon>
    </lineage>
</organism>
<comment type="similarity">
    <text evidence="3 12">Belongs to the PIGG/PIGN/PIGO family. PIGG subfamily.</text>
</comment>
<dbReference type="GO" id="GO:0006506">
    <property type="term" value="P:GPI anchor biosynthetic process"/>
    <property type="evidence" value="ECO:0007669"/>
    <property type="project" value="UniProtKB-UniPathway"/>
</dbReference>
<dbReference type="InterPro" id="IPR037674">
    <property type="entry name" value="PIG-G_N"/>
</dbReference>
<protein>
    <recommendedName>
        <fullName evidence="4 12">GPI ethanolamine phosphate transferase 2</fullName>
    </recommendedName>
</protein>
<dbReference type="Gene3D" id="3.40.720.10">
    <property type="entry name" value="Alkaline Phosphatase, subunit A"/>
    <property type="match status" value="1"/>
</dbReference>
<feature type="transmembrane region" description="Helical" evidence="12">
    <location>
        <begin position="685"/>
        <end position="709"/>
    </location>
</feature>
<evidence type="ECO:0000256" key="3">
    <source>
        <dbReference type="ARBA" id="ARBA00005315"/>
    </source>
</evidence>
<feature type="transmembrane region" description="Helical" evidence="12">
    <location>
        <begin position="715"/>
        <end position="737"/>
    </location>
</feature>
<dbReference type="STRING" id="45607.A0A2T0FBZ3"/>
<dbReference type="Proteomes" id="UP000238350">
    <property type="component" value="Unassembled WGS sequence"/>
</dbReference>
<dbReference type="Pfam" id="PF01663">
    <property type="entry name" value="Phosphodiest"/>
    <property type="match status" value="1"/>
</dbReference>
<keyword evidence="6 12" id="KW-0808">Transferase</keyword>
<dbReference type="RefSeq" id="XP_024662462.1">
    <property type="nucleotide sequence ID" value="XM_024806694.1"/>
</dbReference>
<dbReference type="InterPro" id="IPR002591">
    <property type="entry name" value="Phosphodiest/P_Trfase"/>
</dbReference>
<dbReference type="GO" id="GO:0051267">
    <property type="term" value="F:CP2 mannose-ethanolamine phosphotransferase activity"/>
    <property type="evidence" value="ECO:0007669"/>
    <property type="project" value="TreeGrafter"/>
</dbReference>
<dbReference type="CDD" id="cd16024">
    <property type="entry name" value="GPI_EPT_2"/>
    <property type="match status" value="1"/>
</dbReference>
<dbReference type="PANTHER" id="PTHR23072">
    <property type="entry name" value="PHOSPHATIDYLINOSITOL GLYCAN-RELATED"/>
    <property type="match status" value="1"/>
</dbReference>
<comment type="pathway">
    <text evidence="2 12">Glycolipid biosynthesis; glycosylphosphatidylinositol-anchor biosynthesis.</text>
</comment>
<evidence type="ECO:0000256" key="11">
    <source>
        <dbReference type="ARBA" id="ARBA00023180"/>
    </source>
</evidence>
<evidence type="ECO:0000256" key="8">
    <source>
        <dbReference type="ARBA" id="ARBA00022824"/>
    </source>
</evidence>
<comment type="caution">
    <text evidence="14">The sequence shown here is derived from an EMBL/GenBank/DDBJ whole genome shotgun (WGS) entry which is preliminary data.</text>
</comment>